<dbReference type="HOGENOM" id="CLU_1842314_0_0_6"/>
<protein>
    <submittedName>
        <fullName evidence="1">Uncharacterized protein</fullName>
    </submittedName>
</protein>
<gene>
    <name evidence="1" type="ordered locus">HCH_07032</name>
</gene>
<dbReference type="AlphaFoldDB" id="Q2S6S7"/>
<sequence>MVIQLQYKLRSEAQWHCKNLSVIEYFDLEEGEVPEVDSVPHNMHAEEYLDHSREEVEHTLLQVADETGSERLEVKETFWSAGENRIIEVLRTSGNDVLHNELIIQTIRSNPAMGEEIETVRFNREKLCNTLNFHSIDYI</sequence>
<name>Q2S6S7_HAHCH</name>
<evidence type="ECO:0000313" key="1">
    <source>
        <dbReference type="EMBL" id="ABC33647.1"/>
    </source>
</evidence>
<dbReference type="KEGG" id="hch:HCH_07032"/>
<accession>Q2S6S7</accession>
<reference evidence="1 2" key="1">
    <citation type="journal article" date="2005" name="Nucleic Acids Res.">
        <title>Genomic blueprint of Hahella chejuensis, a marine microbe producing an algicidal agent.</title>
        <authorList>
            <person name="Jeong H."/>
            <person name="Yim J.H."/>
            <person name="Lee C."/>
            <person name="Choi S.-H."/>
            <person name="Park Y.K."/>
            <person name="Yoon S.H."/>
            <person name="Hur C.-G."/>
            <person name="Kang H.-Y."/>
            <person name="Kim D."/>
            <person name="Lee H.H."/>
            <person name="Park K.H."/>
            <person name="Park S.-H."/>
            <person name="Park H.-S."/>
            <person name="Lee H.K."/>
            <person name="Oh T.K."/>
            <person name="Kim J.F."/>
        </authorList>
    </citation>
    <scope>NUCLEOTIDE SEQUENCE [LARGE SCALE GENOMIC DNA]</scope>
    <source>
        <strain evidence="1 2">KCTC 2396</strain>
    </source>
</reference>
<dbReference type="EMBL" id="CP000155">
    <property type="protein sequence ID" value="ABC33647.1"/>
    <property type="molecule type" value="Genomic_DNA"/>
</dbReference>
<keyword evidence="2" id="KW-1185">Reference proteome</keyword>
<evidence type="ECO:0000313" key="2">
    <source>
        <dbReference type="Proteomes" id="UP000000238"/>
    </source>
</evidence>
<dbReference type="OrthoDB" id="5509336at2"/>
<dbReference type="RefSeq" id="WP_011400697.1">
    <property type="nucleotide sequence ID" value="NC_007645.1"/>
</dbReference>
<dbReference type="Proteomes" id="UP000000238">
    <property type="component" value="Chromosome"/>
</dbReference>
<proteinExistence type="predicted"/>
<organism evidence="1 2">
    <name type="scientific">Hahella chejuensis (strain KCTC 2396)</name>
    <dbReference type="NCBI Taxonomy" id="349521"/>
    <lineage>
        <taxon>Bacteria</taxon>
        <taxon>Pseudomonadati</taxon>
        <taxon>Pseudomonadota</taxon>
        <taxon>Gammaproteobacteria</taxon>
        <taxon>Oceanospirillales</taxon>
        <taxon>Hahellaceae</taxon>
        <taxon>Hahella</taxon>
    </lineage>
</organism>